<name>A0ABP5YQY1_9ACTN</name>
<evidence type="ECO:0000313" key="3">
    <source>
        <dbReference type="Proteomes" id="UP001499942"/>
    </source>
</evidence>
<feature type="region of interest" description="Disordered" evidence="1">
    <location>
        <begin position="98"/>
        <end position="132"/>
    </location>
</feature>
<feature type="region of interest" description="Disordered" evidence="1">
    <location>
        <begin position="1"/>
        <end position="69"/>
    </location>
</feature>
<evidence type="ECO:0000313" key="2">
    <source>
        <dbReference type="EMBL" id="GAA2485401.1"/>
    </source>
</evidence>
<reference evidence="3" key="1">
    <citation type="journal article" date="2019" name="Int. J. Syst. Evol. Microbiol.">
        <title>The Global Catalogue of Microorganisms (GCM) 10K type strain sequencing project: providing services to taxonomists for standard genome sequencing and annotation.</title>
        <authorList>
            <consortium name="The Broad Institute Genomics Platform"/>
            <consortium name="The Broad Institute Genome Sequencing Center for Infectious Disease"/>
            <person name="Wu L."/>
            <person name="Ma J."/>
        </authorList>
    </citation>
    <scope>NUCLEOTIDE SEQUENCE [LARGE SCALE GENOMIC DNA]</scope>
    <source>
        <strain evidence="3">JCM 5062</strain>
    </source>
</reference>
<organism evidence="2 3">
    <name type="scientific">Streptomyces gobitricini</name>
    <dbReference type="NCBI Taxonomy" id="68211"/>
    <lineage>
        <taxon>Bacteria</taxon>
        <taxon>Bacillati</taxon>
        <taxon>Actinomycetota</taxon>
        <taxon>Actinomycetes</taxon>
        <taxon>Kitasatosporales</taxon>
        <taxon>Streptomycetaceae</taxon>
        <taxon>Streptomyces</taxon>
    </lineage>
</organism>
<dbReference type="Proteomes" id="UP001499942">
    <property type="component" value="Unassembled WGS sequence"/>
</dbReference>
<evidence type="ECO:0000256" key="1">
    <source>
        <dbReference type="SAM" id="MobiDB-lite"/>
    </source>
</evidence>
<feature type="compositionally biased region" description="Low complexity" evidence="1">
    <location>
        <begin position="30"/>
        <end position="46"/>
    </location>
</feature>
<comment type="caution">
    <text evidence="2">The sequence shown here is derived from an EMBL/GenBank/DDBJ whole genome shotgun (WGS) entry which is preliminary data.</text>
</comment>
<sequence>MSSTQPDVDRALAYPEPPASPLWHRRGPKARSSSAATAYSSTSRSAPPEPGPPPHHQDPCGGQLMNPQPHVAIDGYVDAIPAAGSGLGTARFTLIHSPTDADRIAPDTPDTRSNTSAMRGSPVVQDCCPPRV</sequence>
<proteinExistence type="predicted"/>
<protein>
    <submittedName>
        <fullName evidence="2">Uncharacterized protein</fullName>
    </submittedName>
</protein>
<accession>A0ABP5YQY1</accession>
<gene>
    <name evidence="2" type="ORF">GCM10010393_15510</name>
</gene>
<dbReference type="EMBL" id="BAAASR010000007">
    <property type="protein sequence ID" value="GAA2485401.1"/>
    <property type="molecule type" value="Genomic_DNA"/>
</dbReference>
<keyword evidence="3" id="KW-1185">Reference proteome</keyword>